<evidence type="ECO:0000313" key="2">
    <source>
        <dbReference type="Proteomes" id="UP000076744"/>
    </source>
</evidence>
<protein>
    <submittedName>
        <fullName evidence="1">Uncharacterized protein</fullName>
    </submittedName>
</protein>
<dbReference type="EMBL" id="AZHB01000009">
    <property type="protein sequence ID" value="OAA64843.1"/>
    <property type="molecule type" value="Genomic_DNA"/>
</dbReference>
<keyword evidence="2" id="KW-1185">Reference proteome</keyword>
<evidence type="ECO:0000313" key="1">
    <source>
        <dbReference type="EMBL" id="OAA64843.1"/>
    </source>
</evidence>
<dbReference type="AlphaFoldDB" id="A0A167XDG7"/>
<reference evidence="1 2" key="1">
    <citation type="journal article" date="2016" name="Genome Biol. Evol.">
        <title>Divergent and convergent evolution of fungal pathogenicity.</title>
        <authorList>
            <person name="Shang Y."/>
            <person name="Xiao G."/>
            <person name="Zheng P."/>
            <person name="Cen K."/>
            <person name="Zhan S."/>
            <person name="Wang C."/>
        </authorList>
    </citation>
    <scope>NUCLEOTIDE SEQUENCE [LARGE SCALE GENOMIC DNA]</scope>
    <source>
        <strain evidence="1 2">ARSEF 2679</strain>
    </source>
</reference>
<organism evidence="1 2">
    <name type="scientific">Cordyceps fumosorosea (strain ARSEF 2679)</name>
    <name type="common">Isaria fumosorosea</name>
    <dbReference type="NCBI Taxonomy" id="1081104"/>
    <lineage>
        <taxon>Eukaryota</taxon>
        <taxon>Fungi</taxon>
        <taxon>Dikarya</taxon>
        <taxon>Ascomycota</taxon>
        <taxon>Pezizomycotina</taxon>
        <taxon>Sordariomycetes</taxon>
        <taxon>Hypocreomycetidae</taxon>
        <taxon>Hypocreales</taxon>
        <taxon>Cordycipitaceae</taxon>
        <taxon>Cordyceps</taxon>
    </lineage>
</organism>
<dbReference type="RefSeq" id="XP_018704815.1">
    <property type="nucleotide sequence ID" value="XM_018847859.1"/>
</dbReference>
<proteinExistence type="predicted"/>
<gene>
    <name evidence="1" type="ORF">ISF_04253</name>
</gene>
<sequence>MASNEKKRLLVIYSEDSRKYVHGFEWSSLWPKLKELVDVFDVVEGKATPEEVIDEITNTTKAPLAGVLVMDTSLTTEKKIIKVFDAVVKYSHADGGIVIFAAVFPALAKLAELRRVNDAFGVNWDENGYDGSVKAQLNESAGVLSDYLKGQKGQMPTEYQPDTMLVVVEDPAHVLYNMDSDLKAAVAVAKVEKSLQRSLTDDFQMANTPLTTKSWCIVGQAAPNGQRREGQAAVKAGGDLTGESNGGSYVRFPQILFSDLNVDTKIAGVYEKVPRESVCERHVCVRGNLHTQSCNMRDKEKLAPSSK</sequence>
<name>A0A167XDG7_CORFA</name>
<dbReference type="Proteomes" id="UP000076744">
    <property type="component" value="Unassembled WGS sequence"/>
</dbReference>
<dbReference type="STRING" id="1081104.A0A167XDG7"/>
<accession>A0A167XDG7</accession>
<dbReference type="GeneID" id="30020545"/>
<comment type="caution">
    <text evidence="1">The sequence shown here is derived from an EMBL/GenBank/DDBJ whole genome shotgun (WGS) entry which is preliminary data.</text>
</comment>